<organism evidence="2 3">
    <name type="scientific">Vibrio variabilis</name>
    <dbReference type="NCBI Taxonomy" id="990271"/>
    <lineage>
        <taxon>Bacteria</taxon>
        <taxon>Pseudomonadati</taxon>
        <taxon>Pseudomonadota</taxon>
        <taxon>Gammaproteobacteria</taxon>
        <taxon>Vibrionales</taxon>
        <taxon>Vibrionaceae</taxon>
        <taxon>Vibrio</taxon>
    </lineage>
</organism>
<evidence type="ECO:0000256" key="1">
    <source>
        <dbReference type="SAM" id="SignalP"/>
    </source>
</evidence>
<comment type="caution">
    <text evidence="2">The sequence shown here is derived from an EMBL/GenBank/DDBJ whole genome shotgun (WGS) entry which is preliminary data.</text>
</comment>
<name>A0ABR4YAX2_9VIBR</name>
<sequence length="164" mass="16548">MKKLTFCAAAVTAVLTTPIHAAPGDVQLVGYVAPVCEVSGLATQLVDLGLVTSTQSVSIPLAIQCNDIDGATVKLTSAEGGLESDDREDYALKYTATFTPAGLTPLVLNTPGGPGLNDVSNDISYPGSSALANGVAATLDVATTETAAWAGGYSDTLTVNITSN</sequence>
<reference evidence="2 3" key="1">
    <citation type="submission" date="2014-10" db="EMBL/GenBank/DDBJ databases">
        <title>Genome sequencing of Vibrio variabilis T01.</title>
        <authorList>
            <person name="Chan K.-G."/>
            <person name="Mohamad N.I."/>
        </authorList>
    </citation>
    <scope>NUCLEOTIDE SEQUENCE [LARGE SCALE GENOMIC DNA]</scope>
    <source>
        <strain evidence="2 3">T01</strain>
    </source>
</reference>
<proteinExistence type="predicted"/>
<dbReference type="RefSeq" id="WP_038215036.1">
    <property type="nucleotide sequence ID" value="NZ_JRWM01000016.1"/>
</dbReference>
<dbReference type="EMBL" id="JRWM01000016">
    <property type="protein sequence ID" value="KHA60613.1"/>
    <property type="molecule type" value="Genomic_DNA"/>
</dbReference>
<feature type="chain" id="PRO_5045596541" description="Spore coat protein U domain-containing protein" evidence="1">
    <location>
        <begin position="22"/>
        <end position="164"/>
    </location>
</feature>
<keyword evidence="1" id="KW-0732">Signal</keyword>
<keyword evidence="3" id="KW-1185">Reference proteome</keyword>
<evidence type="ECO:0000313" key="2">
    <source>
        <dbReference type="EMBL" id="KHA60613.1"/>
    </source>
</evidence>
<protein>
    <recommendedName>
        <fullName evidence="4">Spore coat protein U domain-containing protein</fullName>
    </recommendedName>
</protein>
<gene>
    <name evidence="2" type="ORF">NL53_11170</name>
</gene>
<feature type="signal peptide" evidence="1">
    <location>
        <begin position="1"/>
        <end position="21"/>
    </location>
</feature>
<evidence type="ECO:0008006" key="4">
    <source>
        <dbReference type="Google" id="ProtNLM"/>
    </source>
</evidence>
<accession>A0ABR4YAX2</accession>
<evidence type="ECO:0000313" key="3">
    <source>
        <dbReference type="Proteomes" id="UP000030520"/>
    </source>
</evidence>
<dbReference type="Proteomes" id="UP000030520">
    <property type="component" value="Unassembled WGS sequence"/>
</dbReference>